<dbReference type="KEGG" id="pfer:IRI77_20040"/>
<evidence type="ECO:0000256" key="1">
    <source>
        <dbReference type="ARBA" id="ARBA00022723"/>
    </source>
</evidence>
<dbReference type="EMBL" id="CP063849">
    <property type="protein sequence ID" value="QOY85128.1"/>
    <property type="molecule type" value="Genomic_DNA"/>
</dbReference>
<proteinExistence type="predicted"/>
<dbReference type="RefSeq" id="WP_194446798.1">
    <property type="nucleotide sequence ID" value="NZ_CP063849.1"/>
</dbReference>
<dbReference type="CDD" id="cd00371">
    <property type="entry name" value="HMA"/>
    <property type="match status" value="1"/>
</dbReference>
<dbReference type="SUPFAM" id="SSF55008">
    <property type="entry name" value="HMA, heavy metal-associated domain"/>
    <property type="match status" value="1"/>
</dbReference>
<dbReference type="Pfam" id="PF00403">
    <property type="entry name" value="HMA"/>
    <property type="match status" value="1"/>
</dbReference>
<feature type="domain" description="HMA" evidence="2">
    <location>
        <begin position="3"/>
        <end position="67"/>
    </location>
</feature>
<evidence type="ECO:0000313" key="4">
    <source>
        <dbReference type="Proteomes" id="UP000593892"/>
    </source>
</evidence>
<dbReference type="GO" id="GO:0046872">
    <property type="term" value="F:metal ion binding"/>
    <property type="evidence" value="ECO:0007669"/>
    <property type="project" value="UniProtKB-KW"/>
</dbReference>
<dbReference type="PROSITE" id="PS50846">
    <property type="entry name" value="HMA_2"/>
    <property type="match status" value="1"/>
</dbReference>
<protein>
    <submittedName>
        <fullName evidence="3">Heavy-metal-associated domain-containing protein</fullName>
    </submittedName>
</protein>
<sequence>MSQTLKLAIDGMHCGSCVNRVTNALKKVEGVEVKQVDIGSAEVEFDETKTQPEQIAESVNRIGFNARQN</sequence>
<evidence type="ECO:0000313" key="3">
    <source>
        <dbReference type="EMBL" id="QOY85128.1"/>
    </source>
</evidence>
<accession>A0A7S7NK55</accession>
<dbReference type="PANTHER" id="PTHR46594">
    <property type="entry name" value="P-TYPE CATION-TRANSPORTING ATPASE"/>
    <property type="match status" value="1"/>
</dbReference>
<dbReference type="InterPro" id="IPR006121">
    <property type="entry name" value="HMA_dom"/>
</dbReference>
<dbReference type="AlphaFoldDB" id="A0A7S7NK55"/>
<keyword evidence="4" id="KW-1185">Reference proteome</keyword>
<dbReference type="InterPro" id="IPR036163">
    <property type="entry name" value="HMA_dom_sf"/>
</dbReference>
<name>A0A7S7NK55_PALFE</name>
<reference evidence="3 4" key="1">
    <citation type="submission" date="2020-10" db="EMBL/GenBank/DDBJ databases">
        <title>Complete genome sequence of Paludibaculum fermentans P105T, a facultatively anaerobic acidobacterium capable of dissimilatory Fe(III) reduction.</title>
        <authorList>
            <person name="Dedysh S.N."/>
            <person name="Beletsky A.V."/>
            <person name="Kulichevskaya I.S."/>
            <person name="Mardanov A.V."/>
            <person name="Ravin N.V."/>
        </authorList>
    </citation>
    <scope>NUCLEOTIDE SEQUENCE [LARGE SCALE GENOMIC DNA]</scope>
    <source>
        <strain evidence="3 4">P105</strain>
    </source>
</reference>
<dbReference type="PANTHER" id="PTHR46594:SF4">
    <property type="entry name" value="P-TYPE CATION-TRANSPORTING ATPASE"/>
    <property type="match status" value="1"/>
</dbReference>
<dbReference type="FunFam" id="3.30.70.100:FF:000001">
    <property type="entry name" value="ATPase copper transporting beta"/>
    <property type="match status" value="1"/>
</dbReference>
<keyword evidence="1" id="KW-0479">Metal-binding</keyword>
<organism evidence="3 4">
    <name type="scientific">Paludibaculum fermentans</name>
    <dbReference type="NCBI Taxonomy" id="1473598"/>
    <lineage>
        <taxon>Bacteria</taxon>
        <taxon>Pseudomonadati</taxon>
        <taxon>Acidobacteriota</taxon>
        <taxon>Terriglobia</taxon>
        <taxon>Bryobacterales</taxon>
        <taxon>Bryobacteraceae</taxon>
        <taxon>Paludibaculum</taxon>
    </lineage>
</organism>
<evidence type="ECO:0000259" key="2">
    <source>
        <dbReference type="PROSITE" id="PS50846"/>
    </source>
</evidence>
<dbReference type="Gene3D" id="3.30.70.100">
    <property type="match status" value="1"/>
</dbReference>
<gene>
    <name evidence="3" type="ORF">IRI77_20040</name>
</gene>
<dbReference type="Proteomes" id="UP000593892">
    <property type="component" value="Chromosome"/>
</dbReference>